<dbReference type="InterPro" id="IPR003593">
    <property type="entry name" value="AAA+_ATPase"/>
</dbReference>
<evidence type="ECO:0000256" key="3">
    <source>
        <dbReference type="ARBA" id="ARBA00022670"/>
    </source>
</evidence>
<dbReference type="Gene3D" id="1.20.58.760">
    <property type="entry name" value="Peptidase M41"/>
    <property type="match status" value="1"/>
</dbReference>
<keyword evidence="11 14" id="KW-0482">Metalloprotease</keyword>
<evidence type="ECO:0000256" key="11">
    <source>
        <dbReference type="ARBA" id="ARBA00023049"/>
    </source>
</evidence>
<dbReference type="PANTHER" id="PTHR43655">
    <property type="entry name" value="ATP-DEPENDENT PROTEASE"/>
    <property type="match status" value="1"/>
</dbReference>
<evidence type="ECO:0000256" key="10">
    <source>
        <dbReference type="ARBA" id="ARBA00022989"/>
    </source>
</evidence>
<evidence type="ECO:0000256" key="4">
    <source>
        <dbReference type="ARBA" id="ARBA00022692"/>
    </source>
</evidence>
<keyword evidence="14" id="KW-1003">Cell membrane</keyword>
<evidence type="ECO:0000256" key="9">
    <source>
        <dbReference type="ARBA" id="ARBA00022840"/>
    </source>
</evidence>
<comment type="subcellular location">
    <subcellularLocation>
        <location evidence="14">Cell membrane</location>
        <topology evidence="14">Multi-pass membrane protein</topology>
        <orientation evidence="14">Cytoplasmic side</orientation>
    </subcellularLocation>
    <subcellularLocation>
        <location evidence="1">Membrane</location>
    </subcellularLocation>
</comment>
<evidence type="ECO:0000256" key="8">
    <source>
        <dbReference type="ARBA" id="ARBA00022833"/>
    </source>
</evidence>
<dbReference type="GO" id="GO:0016887">
    <property type="term" value="F:ATP hydrolysis activity"/>
    <property type="evidence" value="ECO:0007669"/>
    <property type="project" value="UniProtKB-UniRule"/>
</dbReference>
<evidence type="ECO:0000256" key="12">
    <source>
        <dbReference type="ARBA" id="ARBA00023136"/>
    </source>
</evidence>
<comment type="similarity">
    <text evidence="13 14">In the central section; belongs to the AAA ATPase family.</text>
</comment>
<gene>
    <name evidence="14" type="primary">ftsH</name>
    <name evidence="18" type="ORF">COX24_02075</name>
</gene>
<comment type="cofactor">
    <cofactor evidence="14">
        <name>Zn(2+)</name>
        <dbReference type="ChEBI" id="CHEBI:29105"/>
    </cofactor>
    <text evidence="14">Binds 1 zinc ion per subunit.</text>
</comment>
<evidence type="ECO:0000256" key="2">
    <source>
        <dbReference type="ARBA" id="ARBA00010044"/>
    </source>
</evidence>
<accession>A0A2G9ZEW9</accession>
<evidence type="ECO:0000313" key="18">
    <source>
        <dbReference type="EMBL" id="PIP31712.1"/>
    </source>
</evidence>
<proteinExistence type="inferred from homology"/>
<comment type="similarity">
    <text evidence="2 14">In the C-terminal section; belongs to the peptidase M41 family.</text>
</comment>
<evidence type="ECO:0000256" key="6">
    <source>
        <dbReference type="ARBA" id="ARBA00022741"/>
    </source>
</evidence>
<dbReference type="Proteomes" id="UP000230447">
    <property type="component" value="Unassembled WGS sequence"/>
</dbReference>
<evidence type="ECO:0000256" key="14">
    <source>
        <dbReference type="HAMAP-Rule" id="MF_01458"/>
    </source>
</evidence>
<protein>
    <recommendedName>
        <fullName evidence="14">ATP-dependent zinc metalloprotease FtsH</fullName>
        <ecNumber evidence="14">3.4.24.-</ecNumber>
    </recommendedName>
</protein>
<dbReference type="GO" id="GO:0006508">
    <property type="term" value="P:proteolysis"/>
    <property type="evidence" value="ECO:0007669"/>
    <property type="project" value="UniProtKB-KW"/>
</dbReference>
<dbReference type="NCBIfam" id="TIGR01241">
    <property type="entry name" value="FtsH_fam"/>
    <property type="match status" value="1"/>
</dbReference>
<evidence type="ECO:0000256" key="7">
    <source>
        <dbReference type="ARBA" id="ARBA00022801"/>
    </source>
</evidence>
<keyword evidence="18" id="KW-0131">Cell cycle</keyword>
<dbReference type="Pfam" id="PF01434">
    <property type="entry name" value="Peptidase_M41"/>
    <property type="match status" value="1"/>
</dbReference>
<feature type="binding site" evidence="14">
    <location>
        <position position="434"/>
    </location>
    <ligand>
        <name>Zn(2+)</name>
        <dbReference type="ChEBI" id="CHEBI:29105"/>
        <note>catalytic</note>
    </ligand>
</feature>
<dbReference type="FunFam" id="1.10.8.60:FF:000001">
    <property type="entry name" value="ATP-dependent zinc metalloprotease FtsH"/>
    <property type="match status" value="1"/>
</dbReference>
<keyword evidence="18" id="KW-0132">Cell division</keyword>
<evidence type="ECO:0000313" key="19">
    <source>
        <dbReference type="Proteomes" id="UP000230447"/>
    </source>
</evidence>
<comment type="caution">
    <text evidence="18">The sequence shown here is derived from an EMBL/GenBank/DDBJ whole genome shotgun (WGS) entry which is preliminary data.</text>
</comment>
<dbReference type="GO" id="GO:0005886">
    <property type="term" value="C:plasma membrane"/>
    <property type="evidence" value="ECO:0007669"/>
    <property type="project" value="UniProtKB-SubCell"/>
</dbReference>
<feature type="domain" description="AAA+ ATPase" evidence="17">
    <location>
        <begin position="204"/>
        <end position="343"/>
    </location>
</feature>
<evidence type="ECO:0000256" key="15">
    <source>
        <dbReference type="RuleBase" id="RU003651"/>
    </source>
</evidence>
<dbReference type="InterPro" id="IPR050928">
    <property type="entry name" value="ATP-dep_Zn_Metalloprotease"/>
</dbReference>
<dbReference type="AlphaFoldDB" id="A0A2G9ZEW9"/>
<dbReference type="SMART" id="SM00382">
    <property type="entry name" value="AAA"/>
    <property type="match status" value="1"/>
</dbReference>
<dbReference type="InterPro" id="IPR041569">
    <property type="entry name" value="AAA_lid_3"/>
</dbReference>
<dbReference type="GO" id="GO:0004176">
    <property type="term" value="F:ATP-dependent peptidase activity"/>
    <property type="evidence" value="ECO:0007669"/>
    <property type="project" value="InterPro"/>
</dbReference>
<dbReference type="SUPFAM" id="SSF52540">
    <property type="entry name" value="P-loop containing nucleoside triphosphate hydrolases"/>
    <property type="match status" value="1"/>
</dbReference>
<evidence type="ECO:0000259" key="17">
    <source>
        <dbReference type="SMART" id="SM00382"/>
    </source>
</evidence>
<feature type="transmembrane region" description="Helical" evidence="14">
    <location>
        <begin position="112"/>
        <end position="136"/>
    </location>
</feature>
<keyword evidence="9 14" id="KW-0067">ATP-binding</keyword>
<dbReference type="InterPro" id="IPR037219">
    <property type="entry name" value="Peptidase_M41-like"/>
</dbReference>
<dbReference type="InterPro" id="IPR005936">
    <property type="entry name" value="FtsH"/>
</dbReference>
<comment type="similarity">
    <text evidence="15">Belongs to the AAA ATPase family.</text>
</comment>
<dbReference type="GO" id="GO:0008270">
    <property type="term" value="F:zinc ion binding"/>
    <property type="evidence" value="ECO:0007669"/>
    <property type="project" value="UniProtKB-UniRule"/>
</dbReference>
<comment type="subunit">
    <text evidence="14">Homohexamer.</text>
</comment>
<dbReference type="InterPro" id="IPR003959">
    <property type="entry name" value="ATPase_AAA_core"/>
</dbReference>
<feature type="binding site" evidence="14">
    <location>
        <begin position="212"/>
        <end position="219"/>
    </location>
    <ligand>
        <name>ATP</name>
        <dbReference type="ChEBI" id="CHEBI:30616"/>
    </ligand>
</feature>
<feature type="region of interest" description="Disordered" evidence="16">
    <location>
        <begin position="613"/>
        <end position="652"/>
    </location>
</feature>
<evidence type="ECO:0000256" key="16">
    <source>
        <dbReference type="SAM" id="MobiDB-lite"/>
    </source>
</evidence>
<feature type="compositionally biased region" description="Basic residues" evidence="16">
    <location>
        <begin position="619"/>
        <end position="640"/>
    </location>
</feature>
<keyword evidence="12 14" id="KW-0472">Membrane</keyword>
<keyword evidence="6 14" id="KW-0547">Nucleotide-binding</keyword>
<dbReference type="GO" id="GO:0051301">
    <property type="term" value="P:cell division"/>
    <property type="evidence" value="ECO:0007669"/>
    <property type="project" value="UniProtKB-KW"/>
</dbReference>
<dbReference type="FunFam" id="1.20.58.760:FF:000001">
    <property type="entry name" value="ATP-dependent zinc metalloprotease FtsH"/>
    <property type="match status" value="1"/>
</dbReference>
<dbReference type="GO" id="GO:0030163">
    <property type="term" value="P:protein catabolic process"/>
    <property type="evidence" value="ECO:0007669"/>
    <property type="project" value="UniProtKB-UniRule"/>
</dbReference>
<dbReference type="PANTHER" id="PTHR43655:SF2">
    <property type="entry name" value="AFG3 LIKE MATRIX AAA PEPTIDASE SUBUNIT 2, ISOFORM A"/>
    <property type="match status" value="1"/>
</dbReference>
<feature type="binding site" evidence="14">
    <location>
        <position position="510"/>
    </location>
    <ligand>
        <name>Zn(2+)</name>
        <dbReference type="ChEBI" id="CHEBI:29105"/>
        <note>catalytic</note>
    </ligand>
</feature>
<name>A0A2G9ZEW9_9BACT</name>
<dbReference type="Gene3D" id="3.40.50.300">
    <property type="entry name" value="P-loop containing nucleotide triphosphate hydrolases"/>
    <property type="match status" value="1"/>
</dbReference>
<dbReference type="InterPro" id="IPR027417">
    <property type="entry name" value="P-loop_NTPase"/>
</dbReference>
<dbReference type="EC" id="3.4.24.-" evidence="14"/>
<feature type="binding site" evidence="14">
    <location>
        <position position="438"/>
    </location>
    <ligand>
        <name>Zn(2+)</name>
        <dbReference type="ChEBI" id="CHEBI:29105"/>
        <note>catalytic</note>
    </ligand>
</feature>
<dbReference type="GO" id="GO:0005524">
    <property type="term" value="F:ATP binding"/>
    <property type="evidence" value="ECO:0007669"/>
    <property type="project" value="UniProtKB-UniRule"/>
</dbReference>
<keyword evidence="5 14" id="KW-0479">Metal-binding</keyword>
<dbReference type="EMBL" id="PCSB01000043">
    <property type="protein sequence ID" value="PIP31712.1"/>
    <property type="molecule type" value="Genomic_DNA"/>
</dbReference>
<dbReference type="HAMAP" id="MF_01458">
    <property type="entry name" value="FtsH"/>
    <property type="match status" value="1"/>
</dbReference>
<keyword evidence="10 14" id="KW-1133">Transmembrane helix</keyword>
<keyword evidence="7 14" id="KW-0378">Hydrolase</keyword>
<dbReference type="CDD" id="cd19501">
    <property type="entry name" value="RecA-like_FtsH"/>
    <property type="match status" value="1"/>
</dbReference>
<evidence type="ECO:0000256" key="13">
    <source>
        <dbReference type="ARBA" id="ARBA00061570"/>
    </source>
</evidence>
<dbReference type="SUPFAM" id="SSF140990">
    <property type="entry name" value="FtsH protease domain-like"/>
    <property type="match status" value="1"/>
</dbReference>
<reference evidence="18 19" key="1">
    <citation type="submission" date="2017-09" db="EMBL/GenBank/DDBJ databases">
        <title>Depth-based differentiation of microbial function through sediment-hosted aquifers and enrichment of novel symbionts in the deep terrestrial subsurface.</title>
        <authorList>
            <person name="Probst A.J."/>
            <person name="Ladd B."/>
            <person name="Jarett J.K."/>
            <person name="Geller-Mcgrath D.E."/>
            <person name="Sieber C.M."/>
            <person name="Emerson J.B."/>
            <person name="Anantharaman K."/>
            <person name="Thomas B.C."/>
            <person name="Malmstrom R."/>
            <person name="Stieglmeier M."/>
            <person name="Klingl A."/>
            <person name="Woyke T."/>
            <person name="Ryan C.M."/>
            <person name="Banfield J.F."/>
        </authorList>
    </citation>
    <scope>NUCLEOTIDE SEQUENCE [LARGE SCALE GENOMIC DNA]</scope>
    <source>
        <strain evidence="18">CG23_combo_of_CG06-09_8_20_14_all_37_87_8</strain>
    </source>
</reference>
<sequence>MPNLLKNFILGIAVFLFLAAVFALLNPQYLETEQLQPQEATLSEIAQRVENGEIKALELKGNKLTATLEDKTKIIAEKESDVPLMDNLRGLGVSEEALKNISLTVISQDGGLLGLLMPLSFILPLVFFLLFFGLIIRQAKKGAGQTFGFLKAPAKLFGDGKDDKKAEKITFNDIAGIEEAKEEIQEVVDFLKNPKKYLKMGARIPRGVLLVGAPGTGKTMLAKAVAHEAKVPFFSMAGSEFIELFVGVGASRTRALFAEAKKRQPSIIFIDEIDSIGKTRGIGMGGGHDEREQTLNQILAEMDGFERDVGVIILAATNRPEYLDPALLRPGRFDRRIVLDLPDSKGRTEILKIHCKGKPLADTTNLTEVAERTPGFSGADLANLANEAAILAARKNTETISQNDLLNSIEKVLLGPERKSHLLTIKEKEISAFHEAGHALLSSFLENAEEVRKVSIVSRGMAAGYTLALPKHEKRLKTKTEFKDELCVLLAGYLAEKMVFNELSTGASNDLEKASLLSRSLVVKYGMSKLGPIVFGKRETMPFLNWEEETTERNYSEKVAAQIDKETAGFIEEAQERTLKILKQKRKTLGRIAKVLIEKETIEKDEFEHLMSLNDNKNKKSATPKKTIKIKKKTSKKKIKDKNAPTPARQIK</sequence>
<evidence type="ECO:0000256" key="1">
    <source>
        <dbReference type="ARBA" id="ARBA00004370"/>
    </source>
</evidence>
<feature type="active site" evidence="14">
    <location>
        <position position="435"/>
    </location>
</feature>
<dbReference type="PROSITE" id="PS00674">
    <property type="entry name" value="AAA"/>
    <property type="match status" value="1"/>
</dbReference>
<comment type="function">
    <text evidence="14">Acts as a processive, ATP-dependent zinc metallopeptidase for both cytoplasmic and membrane proteins. Plays a role in the quality control of integral membrane proteins.</text>
</comment>
<dbReference type="GO" id="GO:0004222">
    <property type="term" value="F:metalloendopeptidase activity"/>
    <property type="evidence" value="ECO:0007669"/>
    <property type="project" value="InterPro"/>
</dbReference>
<keyword evidence="4 14" id="KW-0812">Transmembrane</keyword>
<keyword evidence="8 14" id="KW-0862">Zinc</keyword>
<keyword evidence="3 14" id="KW-0645">Protease</keyword>
<dbReference type="Pfam" id="PF17862">
    <property type="entry name" value="AAA_lid_3"/>
    <property type="match status" value="1"/>
</dbReference>
<organism evidence="18 19">
    <name type="scientific">bacterium (Candidatus Gribaldobacteria) CG23_combo_of_CG06-09_8_20_14_all_37_87_8</name>
    <dbReference type="NCBI Taxonomy" id="2014278"/>
    <lineage>
        <taxon>Bacteria</taxon>
        <taxon>Candidatus Gribaldobacteria</taxon>
    </lineage>
</organism>
<dbReference type="FunFam" id="3.40.50.300:FF:000001">
    <property type="entry name" value="ATP-dependent zinc metalloprotease FtsH"/>
    <property type="match status" value="1"/>
</dbReference>
<comment type="caution">
    <text evidence="14">Lacks conserved residue(s) required for the propagation of feature annotation.</text>
</comment>
<evidence type="ECO:0000256" key="5">
    <source>
        <dbReference type="ARBA" id="ARBA00022723"/>
    </source>
</evidence>
<dbReference type="InterPro" id="IPR003960">
    <property type="entry name" value="ATPase_AAA_CS"/>
</dbReference>
<dbReference type="Pfam" id="PF00004">
    <property type="entry name" value="AAA"/>
    <property type="match status" value="1"/>
</dbReference>
<dbReference type="InterPro" id="IPR000642">
    <property type="entry name" value="Peptidase_M41"/>
</dbReference>
<dbReference type="Gene3D" id="1.10.8.60">
    <property type="match status" value="1"/>
</dbReference>